<dbReference type="EMBL" id="SNRW01030214">
    <property type="protein sequence ID" value="KAA6358200.1"/>
    <property type="molecule type" value="Genomic_DNA"/>
</dbReference>
<keyword evidence="1" id="KW-0472">Membrane</keyword>
<reference evidence="3 4" key="1">
    <citation type="submission" date="2019-03" db="EMBL/GenBank/DDBJ databases">
        <title>Single cell metagenomics reveals metabolic interactions within the superorganism composed of flagellate Streblomastix strix and complex community of Bacteroidetes bacteria on its surface.</title>
        <authorList>
            <person name="Treitli S.C."/>
            <person name="Kolisko M."/>
            <person name="Husnik F."/>
            <person name="Keeling P."/>
            <person name="Hampl V."/>
        </authorList>
    </citation>
    <scope>NUCLEOTIDE SEQUENCE [LARGE SCALE GENOMIC DNA]</scope>
    <source>
        <strain evidence="3">ST1C</strain>
    </source>
</reference>
<keyword evidence="1" id="KW-1133">Transmembrane helix</keyword>
<dbReference type="AlphaFoldDB" id="A0A5J4TK62"/>
<sequence>MLGILLMILMNIGISNFESFCKDGESKMSYLVCGTAQCFKGNTLQIGGAVGGMCVCVIFLMMQIPLNLFLFDKNYKRGNHLSTYSGSSSAIEYIILLRVVFTKRELVNLYFWRGLVTIGTSTLMAAFYMIYEPYFRNACNILIAS</sequence>
<evidence type="ECO:0000256" key="1">
    <source>
        <dbReference type="SAM" id="Phobius"/>
    </source>
</evidence>
<gene>
    <name evidence="3" type="ORF">EZS28_046274</name>
</gene>
<feature type="signal peptide" evidence="2">
    <location>
        <begin position="1"/>
        <end position="17"/>
    </location>
</feature>
<organism evidence="3 4">
    <name type="scientific">Streblomastix strix</name>
    <dbReference type="NCBI Taxonomy" id="222440"/>
    <lineage>
        <taxon>Eukaryota</taxon>
        <taxon>Metamonada</taxon>
        <taxon>Preaxostyla</taxon>
        <taxon>Oxymonadida</taxon>
        <taxon>Streblomastigidae</taxon>
        <taxon>Streblomastix</taxon>
    </lineage>
</organism>
<evidence type="ECO:0000313" key="3">
    <source>
        <dbReference type="EMBL" id="KAA6358200.1"/>
    </source>
</evidence>
<evidence type="ECO:0000256" key="2">
    <source>
        <dbReference type="SAM" id="SignalP"/>
    </source>
</evidence>
<comment type="caution">
    <text evidence="3">The sequence shown here is derived from an EMBL/GenBank/DDBJ whole genome shotgun (WGS) entry which is preliminary data.</text>
</comment>
<accession>A0A5J4TK62</accession>
<feature type="transmembrane region" description="Helical" evidence="1">
    <location>
        <begin position="107"/>
        <end position="131"/>
    </location>
</feature>
<keyword evidence="1" id="KW-0812">Transmembrane</keyword>
<dbReference type="Proteomes" id="UP000324800">
    <property type="component" value="Unassembled WGS sequence"/>
</dbReference>
<name>A0A5J4TK62_9EUKA</name>
<evidence type="ECO:0000313" key="4">
    <source>
        <dbReference type="Proteomes" id="UP000324800"/>
    </source>
</evidence>
<protein>
    <submittedName>
        <fullName evidence="3">Uncharacterized protein</fullName>
    </submittedName>
</protein>
<keyword evidence="2" id="KW-0732">Signal</keyword>
<proteinExistence type="predicted"/>
<feature type="chain" id="PRO_5023805826" evidence="2">
    <location>
        <begin position="18"/>
        <end position="145"/>
    </location>
</feature>
<feature type="transmembrane region" description="Helical" evidence="1">
    <location>
        <begin position="49"/>
        <end position="71"/>
    </location>
</feature>